<dbReference type="Gene3D" id="1.20.1270.340">
    <property type="match status" value="1"/>
</dbReference>
<accession>A0A917N7M1</accession>
<evidence type="ECO:0000313" key="1">
    <source>
        <dbReference type="EMBL" id="GGI75421.1"/>
    </source>
</evidence>
<dbReference type="Proteomes" id="UP000613743">
    <property type="component" value="Unassembled WGS sequence"/>
</dbReference>
<dbReference type="RefSeq" id="WP_188918695.1">
    <property type="nucleotide sequence ID" value="NZ_BMPZ01000002.1"/>
</dbReference>
<gene>
    <name evidence="1" type="ORF">GCM10009332_11060</name>
</gene>
<organism evidence="1 2">
    <name type="scientific">Shewanella gelidii</name>
    <dbReference type="NCBI Taxonomy" id="1642821"/>
    <lineage>
        <taxon>Bacteria</taxon>
        <taxon>Pseudomonadati</taxon>
        <taxon>Pseudomonadota</taxon>
        <taxon>Gammaproteobacteria</taxon>
        <taxon>Alteromonadales</taxon>
        <taxon>Shewanellaceae</taxon>
        <taxon>Shewanella</taxon>
    </lineage>
</organism>
<dbReference type="InterPro" id="IPR038338">
    <property type="entry name" value="PriC_sf"/>
</dbReference>
<dbReference type="InterPro" id="IPR010890">
    <property type="entry name" value="PriC"/>
</dbReference>
<keyword evidence="2" id="KW-1185">Reference proteome</keyword>
<reference evidence="1" key="2">
    <citation type="submission" date="2020-09" db="EMBL/GenBank/DDBJ databases">
        <authorList>
            <person name="Sun Q."/>
            <person name="Ohkuma M."/>
        </authorList>
    </citation>
    <scope>NUCLEOTIDE SEQUENCE</scope>
    <source>
        <strain evidence="1">JCM 30804</strain>
    </source>
</reference>
<evidence type="ECO:0000313" key="2">
    <source>
        <dbReference type="Proteomes" id="UP000613743"/>
    </source>
</evidence>
<dbReference type="Pfam" id="PF07445">
    <property type="entry name" value="PriC"/>
    <property type="match status" value="1"/>
</dbReference>
<comment type="caution">
    <text evidence="1">The sequence shown here is derived from an EMBL/GenBank/DDBJ whole genome shotgun (WGS) entry which is preliminary data.</text>
</comment>
<protein>
    <submittedName>
        <fullName evidence="1">Primosomal protein N</fullName>
    </submittedName>
</protein>
<reference evidence="1" key="1">
    <citation type="journal article" date="2014" name="Int. J. Syst. Evol. Microbiol.">
        <title>Complete genome sequence of Corynebacterium casei LMG S-19264T (=DSM 44701T), isolated from a smear-ripened cheese.</title>
        <authorList>
            <consortium name="US DOE Joint Genome Institute (JGI-PGF)"/>
            <person name="Walter F."/>
            <person name="Albersmeier A."/>
            <person name="Kalinowski J."/>
            <person name="Ruckert C."/>
        </authorList>
    </citation>
    <scope>NUCLEOTIDE SEQUENCE</scope>
    <source>
        <strain evidence="1">JCM 30804</strain>
    </source>
</reference>
<dbReference type="EMBL" id="BMPZ01000002">
    <property type="protein sequence ID" value="GGI75421.1"/>
    <property type="molecule type" value="Genomic_DNA"/>
</dbReference>
<name>A0A917N7M1_9GAMM</name>
<sequence>MNSKQLITKLKQQYSALAQEVFNHDTQLPASQQKLLQNIERFNEELFVQEGAKLSPCVEQLRHDIQQLEKLLNHKAHNQAIELHCERIQQRFSAIKRAMTTTQIDIKSVKQQQVSKRARIKKYQEKNHQNAGFNWIASNVMQSSHQLYDELNKHLNWAKKIEYKIQQLQYQLESCHSAEKIAKQNEILLMHRRLGKCRQAISYIEDRIQVFERPYQSHNR</sequence>
<dbReference type="AlphaFoldDB" id="A0A917N7M1"/>
<proteinExistence type="predicted"/>